<feature type="compositionally biased region" description="Low complexity" evidence="1">
    <location>
        <begin position="166"/>
        <end position="181"/>
    </location>
</feature>
<comment type="caution">
    <text evidence="3">The sequence shown here is derived from an EMBL/GenBank/DDBJ whole genome shotgun (WGS) entry which is preliminary data.</text>
</comment>
<name>A0A1Y2BYK9_9FUNG</name>
<dbReference type="Proteomes" id="UP000193642">
    <property type="component" value="Unassembled WGS sequence"/>
</dbReference>
<dbReference type="AlphaFoldDB" id="A0A1Y2BYK9"/>
<dbReference type="SUPFAM" id="SSF52091">
    <property type="entry name" value="SpoIIaa-like"/>
    <property type="match status" value="1"/>
</dbReference>
<feature type="compositionally biased region" description="Low complexity" evidence="1">
    <location>
        <begin position="197"/>
        <end position="213"/>
    </location>
</feature>
<evidence type="ECO:0000313" key="3">
    <source>
        <dbReference type="EMBL" id="ORY39850.1"/>
    </source>
</evidence>
<feature type="compositionally biased region" description="Low complexity" evidence="1">
    <location>
        <begin position="127"/>
        <end position="154"/>
    </location>
</feature>
<dbReference type="PROSITE" id="PS50801">
    <property type="entry name" value="STAS"/>
    <property type="match status" value="1"/>
</dbReference>
<dbReference type="Gene3D" id="3.30.750.24">
    <property type="entry name" value="STAS domain"/>
    <property type="match status" value="1"/>
</dbReference>
<dbReference type="InterPro" id="IPR002645">
    <property type="entry name" value="STAS_dom"/>
</dbReference>
<proteinExistence type="predicted"/>
<feature type="region of interest" description="Disordered" evidence="1">
    <location>
        <begin position="125"/>
        <end position="219"/>
    </location>
</feature>
<accession>A0A1Y2BYK9</accession>
<protein>
    <recommendedName>
        <fullName evidence="2">STAS domain-containing protein</fullName>
    </recommendedName>
</protein>
<dbReference type="InterPro" id="IPR036513">
    <property type="entry name" value="STAS_dom_sf"/>
</dbReference>
<evidence type="ECO:0000313" key="4">
    <source>
        <dbReference type="Proteomes" id="UP000193642"/>
    </source>
</evidence>
<evidence type="ECO:0000259" key="2">
    <source>
        <dbReference type="PROSITE" id="PS50801"/>
    </source>
</evidence>
<evidence type="ECO:0000256" key="1">
    <source>
        <dbReference type="SAM" id="MobiDB-lite"/>
    </source>
</evidence>
<sequence length="348" mass="38371">MSLRSMSISSSTSSSFNPETGVFVLTPPESLKYPEAHNFLDLLKFRVELEEGSQFMTSLILDFQNVEYLDFTGLQSLLQAKDFLSQHVGGRHVPIFFVNMSPNHMSRLMRVTAYIPGHAADPSLMYTTPSRRPSLTRSASPASSAAGSVAGSPAMESLPEPPSLVLRTRSSSKLPRLTTLPSTPPQRKDSAGPFPSPASTLPLSSTRSRSDSNPIPPNAYIRRDSAFVAQQEYDDGQQYPPQPFPTVPIIRRDVYEPPKDGIDMTPSVSIGSFLKKLKSKAKEVEVVDNDVEDPFRATRVTGEEFRRVIGASEPFGVQEDEFPRGFGKELRYFHSSLEEAVGAASVRR</sequence>
<feature type="domain" description="STAS" evidence="2">
    <location>
        <begin position="12"/>
        <end position="114"/>
    </location>
</feature>
<gene>
    <name evidence="3" type="ORF">BCR33DRAFT_853004</name>
</gene>
<organism evidence="3 4">
    <name type="scientific">Rhizoclosmatium globosum</name>
    <dbReference type="NCBI Taxonomy" id="329046"/>
    <lineage>
        <taxon>Eukaryota</taxon>
        <taxon>Fungi</taxon>
        <taxon>Fungi incertae sedis</taxon>
        <taxon>Chytridiomycota</taxon>
        <taxon>Chytridiomycota incertae sedis</taxon>
        <taxon>Chytridiomycetes</taxon>
        <taxon>Chytridiales</taxon>
        <taxon>Chytriomycetaceae</taxon>
        <taxon>Rhizoclosmatium</taxon>
    </lineage>
</organism>
<dbReference type="Pfam" id="PF01740">
    <property type="entry name" value="STAS"/>
    <property type="match status" value="1"/>
</dbReference>
<dbReference type="EMBL" id="MCGO01000037">
    <property type="protein sequence ID" value="ORY39850.1"/>
    <property type="molecule type" value="Genomic_DNA"/>
</dbReference>
<reference evidence="3 4" key="1">
    <citation type="submission" date="2016-07" db="EMBL/GenBank/DDBJ databases">
        <title>Pervasive Adenine N6-methylation of Active Genes in Fungi.</title>
        <authorList>
            <consortium name="DOE Joint Genome Institute"/>
            <person name="Mondo S.J."/>
            <person name="Dannebaum R.O."/>
            <person name="Kuo R.C."/>
            <person name="Labutti K."/>
            <person name="Haridas S."/>
            <person name="Kuo A."/>
            <person name="Salamov A."/>
            <person name="Ahrendt S.R."/>
            <person name="Lipzen A."/>
            <person name="Sullivan W."/>
            <person name="Andreopoulos W.B."/>
            <person name="Clum A."/>
            <person name="Lindquist E."/>
            <person name="Daum C."/>
            <person name="Ramamoorthy G.K."/>
            <person name="Gryganskyi A."/>
            <person name="Culley D."/>
            <person name="Magnuson J.K."/>
            <person name="James T.Y."/>
            <person name="O'Malley M.A."/>
            <person name="Stajich J.E."/>
            <person name="Spatafora J.W."/>
            <person name="Visel A."/>
            <person name="Grigoriev I.V."/>
        </authorList>
    </citation>
    <scope>NUCLEOTIDE SEQUENCE [LARGE SCALE GENOMIC DNA]</scope>
    <source>
        <strain evidence="3 4">JEL800</strain>
    </source>
</reference>
<dbReference type="CDD" id="cd07042">
    <property type="entry name" value="STAS_SulP_like_sulfate_transporter"/>
    <property type="match status" value="1"/>
</dbReference>
<keyword evidence="4" id="KW-1185">Reference proteome</keyword>
<dbReference type="OrthoDB" id="2161065at2759"/>